<keyword evidence="3" id="KW-0479">Metal-binding</keyword>
<feature type="domain" description="Sulfatase N-terminal" evidence="8">
    <location>
        <begin position="22"/>
        <end position="333"/>
    </location>
</feature>
<evidence type="ECO:0000259" key="8">
    <source>
        <dbReference type="Pfam" id="PF00884"/>
    </source>
</evidence>
<accession>A0ABD0J318</accession>
<reference evidence="9 10" key="1">
    <citation type="journal article" date="2023" name="Sci. Data">
        <title>Genome assembly of the Korean intertidal mud-creeper Batillaria attramentaria.</title>
        <authorList>
            <person name="Patra A.K."/>
            <person name="Ho P.T."/>
            <person name="Jun S."/>
            <person name="Lee S.J."/>
            <person name="Kim Y."/>
            <person name="Won Y.J."/>
        </authorList>
    </citation>
    <scope>NUCLEOTIDE SEQUENCE [LARGE SCALE GENOMIC DNA]</scope>
    <source>
        <strain evidence="9">Wonlab-2016</strain>
    </source>
</reference>
<dbReference type="InterPro" id="IPR024607">
    <property type="entry name" value="Sulfatase_CS"/>
</dbReference>
<dbReference type="InterPro" id="IPR017850">
    <property type="entry name" value="Alkaline_phosphatase_core_sf"/>
</dbReference>
<dbReference type="Gene3D" id="3.30.1120.10">
    <property type="match status" value="1"/>
</dbReference>
<dbReference type="PROSITE" id="PS00149">
    <property type="entry name" value="SULFATASE_2"/>
    <property type="match status" value="1"/>
</dbReference>
<dbReference type="InterPro" id="IPR047115">
    <property type="entry name" value="ARSB"/>
</dbReference>
<gene>
    <name evidence="9" type="ORF">BaRGS_00039675</name>
</gene>
<dbReference type="AlphaFoldDB" id="A0ABD0J318"/>
<keyword evidence="5" id="KW-0106">Calcium</keyword>
<feature type="signal peptide" evidence="7">
    <location>
        <begin position="1"/>
        <end position="19"/>
    </location>
</feature>
<protein>
    <recommendedName>
        <fullName evidence="8">Sulfatase N-terminal domain-containing protein</fullName>
    </recommendedName>
</protein>
<keyword evidence="10" id="KW-1185">Reference proteome</keyword>
<evidence type="ECO:0000256" key="6">
    <source>
        <dbReference type="ARBA" id="ARBA00023180"/>
    </source>
</evidence>
<dbReference type="PANTHER" id="PTHR10342:SF274">
    <property type="entry name" value="ARYLSULFATASE B"/>
    <property type="match status" value="1"/>
</dbReference>
<comment type="caution">
    <text evidence="9">The sequence shown here is derived from an EMBL/GenBank/DDBJ whole genome shotgun (WGS) entry which is preliminary data.</text>
</comment>
<dbReference type="PANTHER" id="PTHR10342">
    <property type="entry name" value="ARYLSULFATASE"/>
    <property type="match status" value="1"/>
</dbReference>
<keyword evidence="6" id="KW-0325">Glycoprotein</keyword>
<dbReference type="EMBL" id="JACVVK020000711">
    <property type="protein sequence ID" value="KAK7452851.1"/>
    <property type="molecule type" value="Genomic_DNA"/>
</dbReference>
<name>A0ABD0J318_9CAEN</name>
<dbReference type="PROSITE" id="PS00523">
    <property type="entry name" value="SULFATASE_1"/>
    <property type="match status" value="1"/>
</dbReference>
<keyword evidence="7" id="KW-0732">Signal</keyword>
<feature type="chain" id="PRO_5044829612" description="Sulfatase N-terminal domain-containing protein" evidence="7">
    <location>
        <begin position="20"/>
        <end position="483"/>
    </location>
</feature>
<comment type="similarity">
    <text evidence="2">Belongs to the sulfatase family.</text>
</comment>
<dbReference type="CDD" id="cd16029">
    <property type="entry name" value="4-S"/>
    <property type="match status" value="1"/>
</dbReference>
<dbReference type="GO" id="GO:0008484">
    <property type="term" value="F:sulfuric ester hydrolase activity"/>
    <property type="evidence" value="ECO:0007669"/>
    <property type="project" value="UniProtKB-ARBA"/>
</dbReference>
<evidence type="ECO:0000256" key="7">
    <source>
        <dbReference type="SAM" id="SignalP"/>
    </source>
</evidence>
<evidence type="ECO:0000313" key="10">
    <source>
        <dbReference type="Proteomes" id="UP001519460"/>
    </source>
</evidence>
<dbReference type="Proteomes" id="UP001519460">
    <property type="component" value="Unassembled WGS sequence"/>
</dbReference>
<dbReference type="Pfam" id="PF00884">
    <property type="entry name" value="Sulfatase"/>
    <property type="match status" value="1"/>
</dbReference>
<dbReference type="SUPFAM" id="SSF53649">
    <property type="entry name" value="Alkaline phosphatase-like"/>
    <property type="match status" value="1"/>
</dbReference>
<evidence type="ECO:0000313" key="9">
    <source>
        <dbReference type="EMBL" id="KAK7452851.1"/>
    </source>
</evidence>
<evidence type="ECO:0000256" key="5">
    <source>
        <dbReference type="ARBA" id="ARBA00022837"/>
    </source>
</evidence>
<dbReference type="Gene3D" id="3.40.720.10">
    <property type="entry name" value="Alkaline Phosphatase, subunit A"/>
    <property type="match status" value="1"/>
</dbReference>
<dbReference type="GO" id="GO:0046872">
    <property type="term" value="F:metal ion binding"/>
    <property type="evidence" value="ECO:0007669"/>
    <property type="project" value="UniProtKB-KW"/>
</dbReference>
<evidence type="ECO:0000256" key="2">
    <source>
        <dbReference type="ARBA" id="ARBA00008779"/>
    </source>
</evidence>
<proteinExistence type="inferred from homology"/>
<organism evidence="9 10">
    <name type="scientific">Batillaria attramentaria</name>
    <dbReference type="NCBI Taxonomy" id="370345"/>
    <lineage>
        <taxon>Eukaryota</taxon>
        <taxon>Metazoa</taxon>
        <taxon>Spiralia</taxon>
        <taxon>Lophotrochozoa</taxon>
        <taxon>Mollusca</taxon>
        <taxon>Gastropoda</taxon>
        <taxon>Caenogastropoda</taxon>
        <taxon>Sorbeoconcha</taxon>
        <taxon>Cerithioidea</taxon>
        <taxon>Batillariidae</taxon>
        <taxon>Batillaria</taxon>
    </lineage>
</organism>
<comment type="cofactor">
    <cofactor evidence="1">
        <name>Ca(2+)</name>
        <dbReference type="ChEBI" id="CHEBI:29108"/>
    </cofactor>
</comment>
<evidence type="ECO:0000256" key="3">
    <source>
        <dbReference type="ARBA" id="ARBA00022723"/>
    </source>
</evidence>
<evidence type="ECO:0000256" key="4">
    <source>
        <dbReference type="ARBA" id="ARBA00022801"/>
    </source>
</evidence>
<dbReference type="InterPro" id="IPR000917">
    <property type="entry name" value="Sulfatase_N"/>
</dbReference>
<sequence length="483" mass="55268">MKLALLLLPLVAMATGVTCQKPNIVIMLADDVGWADVERHDPEMRTPNVERLAQRGMFLNQSYVQPTCAPTRSALLTGRWPYTYGMQVNQIKGARLAWLDENLKLFPATLKELGYTTHMIGKWHLGFCNRALLPTSRGFDTFYGFYSGAQGYFNHSGDSPHAYDFRDNDEVVWSARGHYSTELHTARAQRIIREHGDHHRPFFLYMAYQNAHAPFEAPQSYVDRYCSHVQNETRRIHCAMVAAMDESIGNITDTLEAEGYTNNTIILFLSDNGGPTVGGSSNYPLRGQKASLWEGGTRSFTLLAGPTLRHSNVTYDGLIHAVDWYPTLVQAAGGAPPRGLDGQAMWSSLQIRGPSLRNKMIYNIDDKHRRSALRWGQWKLLKGQPASKKLGWYPPASLLERGIPWEEVPRRRVPRWQLFDIQADPEERHNVYRNRRNRRVVRLLKRDLRRYTRKLRPYVEAPRSDRGNPRWTGGVYSPGWCDL</sequence>
<evidence type="ECO:0000256" key="1">
    <source>
        <dbReference type="ARBA" id="ARBA00001913"/>
    </source>
</evidence>
<keyword evidence="4" id="KW-0378">Hydrolase</keyword>